<reference evidence="1 2" key="2">
    <citation type="journal article" date="2022" name="Mol. Ecol. Resour.">
        <title>The genomes of chicory, endive, great burdock and yacon provide insights into Asteraceae paleo-polyploidization history and plant inulin production.</title>
        <authorList>
            <person name="Fan W."/>
            <person name="Wang S."/>
            <person name="Wang H."/>
            <person name="Wang A."/>
            <person name="Jiang F."/>
            <person name="Liu H."/>
            <person name="Zhao H."/>
            <person name="Xu D."/>
            <person name="Zhang Y."/>
        </authorList>
    </citation>
    <scope>NUCLEOTIDE SEQUENCE [LARGE SCALE GENOMIC DNA]</scope>
    <source>
        <strain evidence="2">cv. Punajuju</strain>
        <tissue evidence="1">Leaves</tissue>
    </source>
</reference>
<protein>
    <submittedName>
        <fullName evidence="1">Uncharacterized protein</fullName>
    </submittedName>
</protein>
<proteinExistence type="predicted"/>
<sequence length="118" mass="13864">MPETKQNGVEKGFILLAREAPSSLPCNVSTIVLSRYFLFSRLLPRSFFLLKMVPNVGGNNVDVLWGFDIDFACISWECLLRKRHVHKSTIRRVLLQPLDERFFDHRTKKPNERYDRKV</sequence>
<evidence type="ECO:0000313" key="2">
    <source>
        <dbReference type="Proteomes" id="UP001055811"/>
    </source>
</evidence>
<dbReference type="EMBL" id="CM042009">
    <property type="protein sequence ID" value="KAI3788537.1"/>
    <property type="molecule type" value="Genomic_DNA"/>
</dbReference>
<gene>
    <name evidence="1" type="ORF">L2E82_01306</name>
</gene>
<keyword evidence="2" id="KW-1185">Reference proteome</keyword>
<organism evidence="1 2">
    <name type="scientific">Cichorium intybus</name>
    <name type="common">Chicory</name>
    <dbReference type="NCBI Taxonomy" id="13427"/>
    <lineage>
        <taxon>Eukaryota</taxon>
        <taxon>Viridiplantae</taxon>
        <taxon>Streptophyta</taxon>
        <taxon>Embryophyta</taxon>
        <taxon>Tracheophyta</taxon>
        <taxon>Spermatophyta</taxon>
        <taxon>Magnoliopsida</taxon>
        <taxon>eudicotyledons</taxon>
        <taxon>Gunneridae</taxon>
        <taxon>Pentapetalae</taxon>
        <taxon>asterids</taxon>
        <taxon>campanulids</taxon>
        <taxon>Asterales</taxon>
        <taxon>Asteraceae</taxon>
        <taxon>Cichorioideae</taxon>
        <taxon>Cichorieae</taxon>
        <taxon>Cichoriinae</taxon>
        <taxon>Cichorium</taxon>
    </lineage>
</organism>
<evidence type="ECO:0000313" key="1">
    <source>
        <dbReference type="EMBL" id="KAI3788537.1"/>
    </source>
</evidence>
<comment type="caution">
    <text evidence="1">The sequence shown here is derived from an EMBL/GenBank/DDBJ whole genome shotgun (WGS) entry which is preliminary data.</text>
</comment>
<dbReference type="Proteomes" id="UP001055811">
    <property type="component" value="Linkage Group LG01"/>
</dbReference>
<accession>A0ACB9GYY0</accession>
<reference evidence="2" key="1">
    <citation type="journal article" date="2022" name="Mol. Ecol. Resour.">
        <title>The genomes of chicory, endive, great burdock and yacon provide insights into Asteraceae palaeo-polyploidization history and plant inulin production.</title>
        <authorList>
            <person name="Fan W."/>
            <person name="Wang S."/>
            <person name="Wang H."/>
            <person name="Wang A."/>
            <person name="Jiang F."/>
            <person name="Liu H."/>
            <person name="Zhao H."/>
            <person name="Xu D."/>
            <person name="Zhang Y."/>
        </authorList>
    </citation>
    <scope>NUCLEOTIDE SEQUENCE [LARGE SCALE GENOMIC DNA]</scope>
    <source>
        <strain evidence="2">cv. Punajuju</strain>
    </source>
</reference>
<name>A0ACB9GYY0_CICIN</name>